<reference evidence="2 3" key="1">
    <citation type="journal article" date="2018" name="Biotechnol. Adv.">
        <title>Improved genomic resources and new bioinformatic workflow for the carcinogenic parasite Clonorchis sinensis: Biotechnological implications.</title>
        <authorList>
            <person name="Wang D."/>
            <person name="Korhonen P.K."/>
            <person name="Gasser R.B."/>
            <person name="Young N.D."/>
        </authorList>
    </citation>
    <scope>NUCLEOTIDE SEQUENCE [LARGE SCALE GENOMIC DNA]</scope>
    <source>
        <strain evidence="2">Cs-k2</strain>
    </source>
</reference>
<accession>A0A8T1MRY9</accession>
<evidence type="ECO:0000313" key="2">
    <source>
        <dbReference type="EMBL" id="KAG5451820.1"/>
    </source>
</evidence>
<evidence type="ECO:0000313" key="3">
    <source>
        <dbReference type="Proteomes" id="UP000286415"/>
    </source>
</evidence>
<gene>
    <name evidence="2" type="ORF">CSKR_201525</name>
</gene>
<keyword evidence="3" id="KW-1185">Reference proteome</keyword>
<name>A0A8T1MRY9_CLOSI</name>
<dbReference type="EMBL" id="NIRI02000042">
    <property type="protein sequence ID" value="KAG5451820.1"/>
    <property type="molecule type" value="Genomic_DNA"/>
</dbReference>
<protein>
    <submittedName>
        <fullName evidence="2">Uncharacterized protein</fullName>
    </submittedName>
</protein>
<dbReference type="AlphaFoldDB" id="A0A8T1MRY9"/>
<feature type="region of interest" description="Disordered" evidence="1">
    <location>
        <begin position="35"/>
        <end position="57"/>
    </location>
</feature>
<sequence>MLSMMMVSFNPFSPGYESMEFETCTSERVKQQLKKRSKAIVRQTRTAGKRSPARWPWGTGATEDCGLYRGNLMWLVTHAEVWLSVTLSSVMNIIKIYTH</sequence>
<comment type="caution">
    <text evidence="2">The sequence shown here is derived from an EMBL/GenBank/DDBJ whole genome shotgun (WGS) entry which is preliminary data.</text>
</comment>
<dbReference type="Proteomes" id="UP000286415">
    <property type="component" value="Unassembled WGS sequence"/>
</dbReference>
<organism evidence="2 3">
    <name type="scientific">Clonorchis sinensis</name>
    <name type="common">Chinese liver fluke</name>
    <dbReference type="NCBI Taxonomy" id="79923"/>
    <lineage>
        <taxon>Eukaryota</taxon>
        <taxon>Metazoa</taxon>
        <taxon>Spiralia</taxon>
        <taxon>Lophotrochozoa</taxon>
        <taxon>Platyhelminthes</taxon>
        <taxon>Trematoda</taxon>
        <taxon>Digenea</taxon>
        <taxon>Opisthorchiida</taxon>
        <taxon>Opisthorchiata</taxon>
        <taxon>Opisthorchiidae</taxon>
        <taxon>Clonorchis</taxon>
    </lineage>
</organism>
<evidence type="ECO:0000256" key="1">
    <source>
        <dbReference type="SAM" id="MobiDB-lite"/>
    </source>
</evidence>
<proteinExistence type="predicted"/>
<reference evidence="2 3" key="2">
    <citation type="journal article" date="2021" name="Genomics">
        <title>High-quality reference genome for Clonorchis sinensis.</title>
        <authorList>
            <person name="Young N.D."/>
            <person name="Stroehlein A.J."/>
            <person name="Kinkar L."/>
            <person name="Wang T."/>
            <person name="Sohn W.M."/>
            <person name="Chang B.C.H."/>
            <person name="Kaur P."/>
            <person name="Weisz D."/>
            <person name="Dudchenko O."/>
            <person name="Aiden E.L."/>
            <person name="Korhonen P.K."/>
            <person name="Gasser R.B."/>
        </authorList>
    </citation>
    <scope>NUCLEOTIDE SEQUENCE [LARGE SCALE GENOMIC DNA]</scope>
    <source>
        <strain evidence="2">Cs-k2</strain>
    </source>
</reference>